<dbReference type="PROSITE" id="PS51257">
    <property type="entry name" value="PROKAR_LIPOPROTEIN"/>
    <property type="match status" value="1"/>
</dbReference>
<dbReference type="RefSeq" id="WP_011465531.1">
    <property type="nucleotide sequence ID" value="NC_007908.1"/>
</dbReference>
<dbReference type="HOGENOM" id="CLU_197540_0_0_4"/>
<dbReference type="EMBL" id="CP000267">
    <property type="protein sequence ID" value="ABD70968.1"/>
    <property type="molecule type" value="Genomic_DNA"/>
</dbReference>
<dbReference type="AlphaFoldDB" id="Q21TD5"/>
<gene>
    <name evidence="2" type="ordered locus">Rfer_3259</name>
</gene>
<accession>Q21TD5</accession>
<keyword evidence="3" id="KW-1185">Reference proteome</keyword>
<dbReference type="Proteomes" id="UP000008332">
    <property type="component" value="Chromosome"/>
</dbReference>
<evidence type="ECO:0000256" key="1">
    <source>
        <dbReference type="SAM" id="SignalP"/>
    </source>
</evidence>
<dbReference type="STRING" id="338969.Rfer_3259"/>
<sequence>MMRLLSAMVMLAALSACGEKPQALQSSKRDAASYTGTGKAFANQDWKQGDKASWESHLKARNQYGQNDYTRMN</sequence>
<evidence type="ECO:0000313" key="3">
    <source>
        <dbReference type="Proteomes" id="UP000008332"/>
    </source>
</evidence>
<reference evidence="3" key="1">
    <citation type="submission" date="2006-02" db="EMBL/GenBank/DDBJ databases">
        <title>Complete sequence of chromosome of Rhodoferax ferrireducens DSM 15236.</title>
        <authorList>
            <person name="Copeland A."/>
            <person name="Lucas S."/>
            <person name="Lapidus A."/>
            <person name="Barry K."/>
            <person name="Detter J.C."/>
            <person name="Glavina del Rio T."/>
            <person name="Hammon N."/>
            <person name="Israni S."/>
            <person name="Pitluck S."/>
            <person name="Brettin T."/>
            <person name="Bruce D."/>
            <person name="Han C."/>
            <person name="Tapia R."/>
            <person name="Gilna P."/>
            <person name="Kiss H."/>
            <person name="Schmutz J."/>
            <person name="Larimer F."/>
            <person name="Land M."/>
            <person name="Kyrpides N."/>
            <person name="Ivanova N."/>
            <person name="Richardson P."/>
        </authorList>
    </citation>
    <scope>NUCLEOTIDE SEQUENCE [LARGE SCALE GENOMIC DNA]</scope>
    <source>
        <strain evidence="3">ATCC BAA-621 / DSM 15236 / T118</strain>
    </source>
</reference>
<keyword evidence="1" id="KW-0732">Signal</keyword>
<dbReference type="OrthoDB" id="8662382at2"/>
<feature type="chain" id="PRO_5004199988" evidence="1">
    <location>
        <begin position="19"/>
        <end position="73"/>
    </location>
</feature>
<keyword evidence="2" id="KW-0449">Lipoprotein</keyword>
<evidence type="ECO:0000313" key="2">
    <source>
        <dbReference type="EMBL" id="ABD70968.1"/>
    </source>
</evidence>
<dbReference type="KEGG" id="rfr:Rfer_3259"/>
<organism evidence="2 3">
    <name type="scientific">Albidiferax ferrireducens (strain ATCC BAA-621 / DSM 15236 / T118)</name>
    <name type="common">Rhodoferax ferrireducens</name>
    <dbReference type="NCBI Taxonomy" id="338969"/>
    <lineage>
        <taxon>Bacteria</taxon>
        <taxon>Pseudomonadati</taxon>
        <taxon>Pseudomonadota</taxon>
        <taxon>Betaproteobacteria</taxon>
        <taxon>Burkholderiales</taxon>
        <taxon>Comamonadaceae</taxon>
        <taxon>Rhodoferax</taxon>
    </lineage>
</organism>
<dbReference type="eggNOG" id="ENOG5033C8N">
    <property type="taxonomic scope" value="Bacteria"/>
</dbReference>
<protein>
    <submittedName>
        <fullName evidence="2">Putative lipoprotein</fullName>
    </submittedName>
</protein>
<feature type="signal peptide" evidence="1">
    <location>
        <begin position="1"/>
        <end position="18"/>
    </location>
</feature>
<name>Q21TD5_ALBFT</name>
<proteinExistence type="predicted"/>